<name>G0U7J1_TRYVY</name>
<dbReference type="OMA" id="KLWAGIE"/>
<evidence type="ECO:0000256" key="1">
    <source>
        <dbReference type="SAM" id="MobiDB-lite"/>
    </source>
</evidence>
<gene>
    <name evidence="2" type="ORF">TVY486_1008940</name>
</gene>
<protein>
    <recommendedName>
        <fullName evidence="3">CUE domain-containing protein</fullName>
    </recommendedName>
</protein>
<dbReference type="VEuPathDB" id="TriTrypDB:TvY486_1008940"/>
<dbReference type="EMBL" id="HE573026">
    <property type="protein sequence ID" value="CCC51849.1"/>
    <property type="molecule type" value="Genomic_DNA"/>
</dbReference>
<evidence type="ECO:0000313" key="2">
    <source>
        <dbReference type="EMBL" id="CCC51849.1"/>
    </source>
</evidence>
<reference evidence="2" key="1">
    <citation type="journal article" date="2012" name="Proc. Natl. Acad. Sci. U.S.A.">
        <title>Antigenic diversity is generated by distinct evolutionary mechanisms in African trypanosome species.</title>
        <authorList>
            <person name="Jackson A.P."/>
            <person name="Berry A."/>
            <person name="Aslett M."/>
            <person name="Allison H.C."/>
            <person name="Burton P."/>
            <person name="Vavrova-Anderson J."/>
            <person name="Brown R."/>
            <person name="Browne H."/>
            <person name="Corton N."/>
            <person name="Hauser H."/>
            <person name="Gamble J."/>
            <person name="Gilderthorp R."/>
            <person name="Marcello L."/>
            <person name="McQuillan J."/>
            <person name="Otto T.D."/>
            <person name="Quail M.A."/>
            <person name="Sanders M.J."/>
            <person name="van Tonder A."/>
            <person name="Ginger M.L."/>
            <person name="Field M.C."/>
            <person name="Barry J.D."/>
            <person name="Hertz-Fowler C."/>
            <person name="Berriman M."/>
        </authorList>
    </citation>
    <scope>NUCLEOTIDE SEQUENCE</scope>
    <source>
        <strain evidence="2">Y486</strain>
    </source>
</reference>
<feature type="region of interest" description="Disordered" evidence="1">
    <location>
        <begin position="653"/>
        <end position="677"/>
    </location>
</feature>
<accession>G0U7J1</accession>
<organism evidence="2">
    <name type="scientific">Trypanosoma vivax (strain Y486)</name>
    <dbReference type="NCBI Taxonomy" id="1055687"/>
    <lineage>
        <taxon>Eukaryota</taxon>
        <taxon>Discoba</taxon>
        <taxon>Euglenozoa</taxon>
        <taxon>Kinetoplastea</taxon>
        <taxon>Metakinetoplastina</taxon>
        <taxon>Trypanosomatida</taxon>
        <taxon>Trypanosomatidae</taxon>
        <taxon>Trypanosoma</taxon>
        <taxon>Duttonella</taxon>
    </lineage>
</organism>
<feature type="region of interest" description="Disordered" evidence="1">
    <location>
        <begin position="719"/>
        <end position="743"/>
    </location>
</feature>
<proteinExistence type="predicted"/>
<dbReference type="AlphaFoldDB" id="G0U7J1"/>
<feature type="compositionally biased region" description="Acidic residues" evidence="1">
    <location>
        <begin position="655"/>
        <end position="665"/>
    </location>
</feature>
<evidence type="ECO:0008006" key="3">
    <source>
        <dbReference type="Google" id="ProtNLM"/>
    </source>
</evidence>
<sequence>MSKRLRDVYPDDDDAVCGVFFQSTDVSERLWYDLSLVAQSDEQTFWTVASNHRLLQLVLSLAVEAVDRAHSSALSRRCRLSDELSVTSVLVRLATATQTVLSAGVAVQSLVQRIGEVVTPALLMPASLVMMRHSGLIASATVTSLFLSNPLYLCAMSNTISAWCGEVSSLAVRCVDNLSVGRHQRLGGDVISLFEDTYRRVKHLWSLAHCAPFVADYIPLSRVLGALRVVVDLISPALQHFVLTCPSLSNHRSQLSRANSATVNAALNTATILVLFRTFRKVSGGARFHCVEGVVTSTYEALVTYITEKTCGLPATLLSGIRQPLTAVMHGLVPPLTDDDDLEIGRVLRLLGEPAHDCRDFAAGFAGARPRYFELLLAELVRQGVHIDSLLNERFVTTLEAEELGASERSIALAIAGIRESLADDADIGNDAISSACVSPSVPASNNPLVNVILEVMPHFSVKGIEAALCYYNNDVEQFILDASIDNIAPHIMEELVPPCADTCCDVAQGCEARTAGAAAAKEQKQTITAADYDNELSDIDLSVLIGRDLFDALNDNEATANDQGKLMESFAFKTLRADDTYRNALAAPGDDGVLKEKILMLMELMYEDEFDDAQEVAVGNGHGILQDEMHQDVEQQACGNGVGVLPASVKVGEEGQEEEGEGEGEGPAAAGAGMFQPFRPRTHYDVKRFHEERVKASKAKVTTSKGAGVEAPAYTKKKKAVYRKAHDRGAITRAAKSGRFGT</sequence>